<organism evidence="1 2">
    <name type="scientific">Trifolium subterraneum</name>
    <name type="common">Subterranean clover</name>
    <dbReference type="NCBI Taxonomy" id="3900"/>
    <lineage>
        <taxon>Eukaryota</taxon>
        <taxon>Viridiplantae</taxon>
        <taxon>Streptophyta</taxon>
        <taxon>Embryophyta</taxon>
        <taxon>Tracheophyta</taxon>
        <taxon>Spermatophyta</taxon>
        <taxon>Magnoliopsida</taxon>
        <taxon>eudicotyledons</taxon>
        <taxon>Gunneridae</taxon>
        <taxon>Pentapetalae</taxon>
        <taxon>rosids</taxon>
        <taxon>fabids</taxon>
        <taxon>Fabales</taxon>
        <taxon>Fabaceae</taxon>
        <taxon>Papilionoideae</taxon>
        <taxon>50 kb inversion clade</taxon>
        <taxon>NPAAA clade</taxon>
        <taxon>Hologalegina</taxon>
        <taxon>IRL clade</taxon>
        <taxon>Trifolieae</taxon>
        <taxon>Trifolium</taxon>
    </lineage>
</organism>
<dbReference type="Proteomes" id="UP000242715">
    <property type="component" value="Unassembled WGS sequence"/>
</dbReference>
<evidence type="ECO:0000313" key="1">
    <source>
        <dbReference type="EMBL" id="GAU51557.1"/>
    </source>
</evidence>
<evidence type="ECO:0000313" key="2">
    <source>
        <dbReference type="Proteomes" id="UP000242715"/>
    </source>
</evidence>
<sequence>MMVDILKSEIPSINSSFDHYNNFLDDSTNHTNCLYLLEKREVVVVANIDKLQSQMLVLDGQIEVIEGQLDSHLK</sequence>
<accession>A0A2Z6PW30</accession>
<proteinExistence type="predicted"/>
<gene>
    <name evidence="1" type="ORF">TSUD_281390</name>
</gene>
<dbReference type="AlphaFoldDB" id="A0A2Z6PW30"/>
<name>A0A2Z6PW30_TRISU</name>
<keyword evidence="2" id="KW-1185">Reference proteome</keyword>
<protein>
    <submittedName>
        <fullName evidence="1">Uncharacterized protein</fullName>
    </submittedName>
</protein>
<reference evidence="2" key="1">
    <citation type="journal article" date="2017" name="Front. Plant Sci.">
        <title>Climate Clever Clovers: New Paradigm to Reduce the Environmental Footprint of Ruminants by Breeding Low Methanogenic Forages Utilizing Haplotype Variation.</title>
        <authorList>
            <person name="Kaur P."/>
            <person name="Appels R."/>
            <person name="Bayer P.E."/>
            <person name="Keeble-Gagnere G."/>
            <person name="Wang J."/>
            <person name="Hirakawa H."/>
            <person name="Shirasawa K."/>
            <person name="Vercoe P."/>
            <person name="Stefanova K."/>
            <person name="Durmic Z."/>
            <person name="Nichols P."/>
            <person name="Revell C."/>
            <person name="Isobe S.N."/>
            <person name="Edwards D."/>
            <person name="Erskine W."/>
        </authorList>
    </citation>
    <scope>NUCLEOTIDE SEQUENCE [LARGE SCALE GENOMIC DNA]</scope>
    <source>
        <strain evidence="2">cv. Daliak</strain>
    </source>
</reference>
<dbReference type="EMBL" id="DF975235">
    <property type="protein sequence ID" value="GAU51557.1"/>
    <property type="molecule type" value="Genomic_DNA"/>
</dbReference>